<gene>
    <name evidence="2" type="ORF">CCMP2556_LOCUS3949</name>
</gene>
<comment type="caution">
    <text evidence="2">The sequence shown here is derived from an EMBL/GenBank/DDBJ whole genome shotgun (WGS) entry which is preliminary data.</text>
</comment>
<dbReference type="Proteomes" id="UP001642484">
    <property type="component" value="Unassembled WGS sequence"/>
</dbReference>
<evidence type="ECO:0000313" key="2">
    <source>
        <dbReference type="EMBL" id="CAK8995217.1"/>
    </source>
</evidence>
<organism evidence="2 3">
    <name type="scientific">Durusdinium trenchii</name>
    <dbReference type="NCBI Taxonomy" id="1381693"/>
    <lineage>
        <taxon>Eukaryota</taxon>
        <taxon>Sar</taxon>
        <taxon>Alveolata</taxon>
        <taxon>Dinophyceae</taxon>
        <taxon>Suessiales</taxon>
        <taxon>Symbiodiniaceae</taxon>
        <taxon>Durusdinium</taxon>
    </lineage>
</organism>
<sequence>MVSLDHRNEGDVDHIALEPCNMTLGVVILAALASAEHCVEEASLLQGVSQAKLQEKVQELHEQIPDLNKILEKAKSAVNAGIGQITTQMTSALDELNETINANAAKLNNSVQKFEASMAANFTVEHNVTHFKKLVQENTGNLLPFYNQALKTMNTSLSTTKTVLSAMGQKDLVEKLESLESTASKQLNELVETTKDMGTDMAGASVEKFVDYRVTMLAKLGSADQCVDLLRKSFNQQMAAFAGSLLEPLKIALGDKAVDEINDLSTKTDEVLQNLQTLVTTTSSALTRIGDGVDSKIKAARDQEGFWGHLFHGLLR</sequence>
<evidence type="ECO:0000313" key="3">
    <source>
        <dbReference type="Proteomes" id="UP001642484"/>
    </source>
</evidence>
<evidence type="ECO:0000256" key="1">
    <source>
        <dbReference type="SAM" id="Coils"/>
    </source>
</evidence>
<feature type="coiled-coil region" evidence="1">
    <location>
        <begin position="169"/>
        <end position="196"/>
    </location>
</feature>
<name>A0ABP0HYB5_9DINO</name>
<feature type="coiled-coil region" evidence="1">
    <location>
        <begin position="50"/>
        <end position="117"/>
    </location>
</feature>
<accession>A0ABP0HYB5</accession>
<keyword evidence="1" id="KW-0175">Coiled coil</keyword>
<reference evidence="2 3" key="1">
    <citation type="submission" date="2024-02" db="EMBL/GenBank/DDBJ databases">
        <authorList>
            <person name="Chen Y."/>
            <person name="Shah S."/>
            <person name="Dougan E. K."/>
            <person name="Thang M."/>
            <person name="Chan C."/>
        </authorList>
    </citation>
    <scope>NUCLEOTIDE SEQUENCE [LARGE SCALE GENOMIC DNA]</scope>
</reference>
<dbReference type="EMBL" id="CAXAMN010001570">
    <property type="protein sequence ID" value="CAK8995217.1"/>
    <property type="molecule type" value="Genomic_DNA"/>
</dbReference>
<proteinExistence type="predicted"/>
<protein>
    <submittedName>
        <fullName evidence="2">Uncharacterized protein</fullName>
    </submittedName>
</protein>
<keyword evidence="3" id="KW-1185">Reference proteome</keyword>